<keyword evidence="4" id="KW-1185">Reference proteome</keyword>
<evidence type="ECO:0000256" key="1">
    <source>
        <dbReference type="SAM" id="MobiDB-lite"/>
    </source>
</evidence>
<reference evidence="3 4" key="1">
    <citation type="submission" date="2024-04" db="EMBL/GenBank/DDBJ databases">
        <title>Phyllosticta paracitricarpa is synonymous to the EU quarantine fungus P. citricarpa based on phylogenomic analyses.</title>
        <authorList>
            <consortium name="Lawrence Berkeley National Laboratory"/>
            <person name="Van ingen-buijs V.A."/>
            <person name="Van westerhoven A.C."/>
            <person name="Haridas S."/>
            <person name="Skiadas P."/>
            <person name="Martin F."/>
            <person name="Groenewald J.Z."/>
            <person name="Crous P.W."/>
            <person name="Seidl M.F."/>
        </authorList>
    </citation>
    <scope>NUCLEOTIDE SEQUENCE [LARGE SCALE GENOMIC DNA]</scope>
    <source>
        <strain evidence="3 4">CBS 141358</strain>
    </source>
</reference>
<evidence type="ECO:0000313" key="3">
    <source>
        <dbReference type="EMBL" id="KAK7608480.1"/>
    </source>
</evidence>
<accession>A0ABR1MZY6</accession>
<name>A0ABR1MZY6_9PEZI</name>
<feature type="compositionally biased region" description="Polar residues" evidence="1">
    <location>
        <begin position="65"/>
        <end position="77"/>
    </location>
</feature>
<evidence type="ECO:0000256" key="2">
    <source>
        <dbReference type="SAM" id="SignalP"/>
    </source>
</evidence>
<organism evidence="3 4">
    <name type="scientific">Phyllosticta paracitricarpa</name>
    <dbReference type="NCBI Taxonomy" id="2016321"/>
    <lineage>
        <taxon>Eukaryota</taxon>
        <taxon>Fungi</taxon>
        <taxon>Dikarya</taxon>
        <taxon>Ascomycota</taxon>
        <taxon>Pezizomycotina</taxon>
        <taxon>Dothideomycetes</taxon>
        <taxon>Dothideomycetes incertae sedis</taxon>
        <taxon>Botryosphaeriales</taxon>
        <taxon>Phyllostictaceae</taxon>
        <taxon>Phyllosticta</taxon>
    </lineage>
</organism>
<dbReference type="Proteomes" id="UP001367316">
    <property type="component" value="Unassembled WGS sequence"/>
</dbReference>
<proteinExistence type="predicted"/>
<keyword evidence="2" id="KW-0732">Signal</keyword>
<feature type="region of interest" description="Disordered" evidence="1">
    <location>
        <begin position="65"/>
        <end position="95"/>
    </location>
</feature>
<dbReference type="EMBL" id="JBBPBF010000029">
    <property type="protein sequence ID" value="KAK7608480.1"/>
    <property type="molecule type" value="Genomic_DNA"/>
</dbReference>
<protein>
    <recommendedName>
        <fullName evidence="5">Secreted protein</fullName>
    </recommendedName>
</protein>
<feature type="compositionally biased region" description="Polar residues" evidence="1">
    <location>
        <begin position="85"/>
        <end position="95"/>
    </location>
</feature>
<comment type="caution">
    <text evidence="3">The sequence shown here is derived from an EMBL/GenBank/DDBJ whole genome shotgun (WGS) entry which is preliminary data.</text>
</comment>
<feature type="chain" id="PRO_5045358228" description="Secreted protein" evidence="2">
    <location>
        <begin position="20"/>
        <end position="95"/>
    </location>
</feature>
<gene>
    <name evidence="3" type="ORF">JOL62DRAFT_581669</name>
</gene>
<evidence type="ECO:0000313" key="4">
    <source>
        <dbReference type="Proteomes" id="UP001367316"/>
    </source>
</evidence>
<sequence length="95" mass="10481">MSLTLILKILAHLPVSVWARLGLLVRFSSLSADLALALTRRKPRRTLKYSLHALGHHVLPKSSWHVHTSNSSNSMETVKQKEPTTKSTATSVASL</sequence>
<feature type="signal peptide" evidence="2">
    <location>
        <begin position="1"/>
        <end position="19"/>
    </location>
</feature>
<evidence type="ECO:0008006" key="5">
    <source>
        <dbReference type="Google" id="ProtNLM"/>
    </source>
</evidence>